<dbReference type="InterPro" id="IPR050770">
    <property type="entry name" value="Intradiol_RC_Dioxygenase"/>
</dbReference>
<gene>
    <name evidence="8" type="ORF">SGFS_022780</name>
</gene>
<evidence type="ECO:0000259" key="7">
    <source>
        <dbReference type="PROSITE" id="PS00083"/>
    </source>
</evidence>
<evidence type="ECO:0000256" key="3">
    <source>
        <dbReference type="ARBA" id="ARBA00022723"/>
    </source>
</evidence>
<dbReference type="Gene3D" id="2.60.130.10">
    <property type="entry name" value="Aromatic compound dioxygenase"/>
    <property type="match status" value="1"/>
</dbReference>
<reference evidence="8 9" key="2">
    <citation type="journal article" date="2023" name="ChemBioChem">
        <title>Acyltransferase Domain Exchange between Two Independent Type I Polyketide Synthases in the Same Producer Strain of Macrolide Antibiotics.</title>
        <authorList>
            <person name="Kudo F."/>
            <person name="Kishikawa K."/>
            <person name="Tsuboi K."/>
            <person name="Kido T."/>
            <person name="Usui T."/>
            <person name="Hashimoto J."/>
            <person name="Shin-Ya K."/>
            <person name="Miyanaga A."/>
            <person name="Eguchi T."/>
        </authorList>
    </citation>
    <scope>NUCLEOTIDE SEQUENCE [LARGE SCALE GENOMIC DNA]</scope>
    <source>
        <strain evidence="8 9">A-8890</strain>
    </source>
</reference>
<evidence type="ECO:0000256" key="2">
    <source>
        <dbReference type="ARBA" id="ARBA00007825"/>
    </source>
</evidence>
<organism evidence="8 9">
    <name type="scientific">Streptomyces graminofaciens</name>
    <dbReference type="NCBI Taxonomy" id="68212"/>
    <lineage>
        <taxon>Bacteria</taxon>
        <taxon>Bacillati</taxon>
        <taxon>Actinomycetota</taxon>
        <taxon>Actinomycetes</taxon>
        <taxon>Kitasatosporales</taxon>
        <taxon>Streptomycetaceae</taxon>
        <taxon>Streptomyces</taxon>
    </lineage>
</organism>
<dbReference type="InterPro" id="IPR000627">
    <property type="entry name" value="Intradiol_dOase_C"/>
</dbReference>
<evidence type="ECO:0000256" key="4">
    <source>
        <dbReference type="ARBA" id="ARBA00022964"/>
    </source>
</evidence>
<keyword evidence="6" id="KW-0408">Iron</keyword>
<protein>
    <submittedName>
        <fullName evidence="8">6-chlorohydroxyquinol-1,2-dioxygenase</fullName>
    </submittedName>
</protein>
<dbReference type="PROSITE" id="PS00083">
    <property type="entry name" value="INTRADIOL_DIOXYGENAS"/>
    <property type="match status" value="1"/>
</dbReference>
<comment type="similarity">
    <text evidence="2">Belongs to the intradiol ring-cleavage dioxygenase family.</text>
</comment>
<dbReference type="RefSeq" id="WP_286249616.1">
    <property type="nucleotide sequence ID" value="NZ_AP018448.1"/>
</dbReference>
<dbReference type="PANTHER" id="PTHR33711">
    <property type="entry name" value="DIOXYGENASE, PUTATIVE (AFU_ORTHOLOGUE AFUA_2G02910)-RELATED"/>
    <property type="match status" value="1"/>
</dbReference>
<keyword evidence="3" id="KW-0479">Metal-binding</keyword>
<dbReference type="Pfam" id="PF00775">
    <property type="entry name" value="Dioxygenase_C"/>
    <property type="match status" value="1"/>
</dbReference>
<evidence type="ECO:0000313" key="8">
    <source>
        <dbReference type="EMBL" id="BBC30984.1"/>
    </source>
</evidence>
<evidence type="ECO:0000256" key="5">
    <source>
        <dbReference type="ARBA" id="ARBA00023002"/>
    </source>
</evidence>
<reference evidence="8 9" key="1">
    <citation type="journal article" date="2010" name="ChemBioChem">
        <title>Cloning and characterization of the biosynthetic gene cluster of 16-membered macrolide antibiotic FD-891: involvement of a dual functional cytochrome P450 monooxygenase catalyzing epoxidation and hydroxylation.</title>
        <authorList>
            <person name="Kudo F."/>
            <person name="Motegi A."/>
            <person name="Mizoue K."/>
            <person name="Eguchi T."/>
        </authorList>
    </citation>
    <scope>NUCLEOTIDE SEQUENCE [LARGE SCALE GENOMIC DNA]</scope>
    <source>
        <strain evidence="8 9">A-8890</strain>
    </source>
</reference>
<keyword evidence="9" id="KW-1185">Reference proteome</keyword>
<evidence type="ECO:0000256" key="6">
    <source>
        <dbReference type="ARBA" id="ARBA00023004"/>
    </source>
</evidence>
<keyword evidence="5" id="KW-0560">Oxidoreductase</keyword>
<dbReference type="InterPro" id="IPR007535">
    <property type="entry name" value="Catechol_dOase_N"/>
</dbReference>
<keyword evidence="4" id="KW-0223">Dioxygenase</keyword>
<sequence>MDFTVETATAAVVESFRGTKDARLREVMESLTRHLHAFVKDTEPTMEEWEAAIGFLTATGQKCDDTRQEFVLLSDVLGVSMLVETMNGDEQGTESTVLGPFHMTESPRRELGDSIDLMGTGRPCVVSGRVTGPDGTPLAGAELDVWQCTEDGFYDVQQPDVQPPGNGRGLFHTDVEGRYWFRTVVPSHYPIPTDGPVGGLLRATGRHPYRPAHVHFIAGTPGHRPVTTHAFVAGSPYVDSDAVFAVKRGLITDFAESRDQQEAERFGVTTPFRHATFDIVLATAPDHTP</sequence>
<dbReference type="Pfam" id="PF04444">
    <property type="entry name" value="Dioxygenase_N"/>
    <property type="match status" value="1"/>
</dbReference>
<dbReference type="SUPFAM" id="SSF49482">
    <property type="entry name" value="Aromatic compound dioxygenase"/>
    <property type="match status" value="1"/>
</dbReference>
<name>A0ABN5VD40_9ACTN</name>
<dbReference type="PANTHER" id="PTHR33711:SF7">
    <property type="entry name" value="INTRADIOL RING-CLEAVAGE DIOXYGENASES DOMAIN-CONTAINING PROTEIN-RELATED"/>
    <property type="match status" value="1"/>
</dbReference>
<dbReference type="EMBL" id="AP018448">
    <property type="protein sequence ID" value="BBC30984.1"/>
    <property type="molecule type" value="Genomic_DNA"/>
</dbReference>
<evidence type="ECO:0000313" key="9">
    <source>
        <dbReference type="Proteomes" id="UP001321542"/>
    </source>
</evidence>
<comment type="cofactor">
    <cofactor evidence="1">
        <name>Fe(3+)</name>
        <dbReference type="ChEBI" id="CHEBI:29034"/>
    </cofactor>
</comment>
<evidence type="ECO:0000256" key="1">
    <source>
        <dbReference type="ARBA" id="ARBA00001965"/>
    </source>
</evidence>
<dbReference type="InterPro" id="IPR015889">
    <property type="entry name" value="Intradiol_dOase_core"/>
</dbReference>
<accession>A0ABN5VD40</accession>
<feature type="domain" description="Intradiol ring-cleavage dioxygenases" evidence="7">
    <location>
        <begin position="126"/>
        <end position="154"/>
    </location>
</feature>
<proteinExistence type="inferred from homology"/>
<dbReference type="Proteomes" id="UP001321542">
    <property type="component" value="Chromosome"/>
</dbReference>